<dbReference type="PANTHER" id="PTHR23313:SF0">
    <property type="entry name" value="TESTIS-EXPRESSED PROTEIN 9"/>
    <property type="match status" value="1"/>
</dbReference>
<name>A0A0S4ITQ5_BODSA</name>
<keyword evidence="3" id="KW-1185">Reference proteome</keyword>
<gene>
    <name evidence="2" type="ORF">BSAL_03575</name>
</gene>
<evidence type="ECO:0000313" key="2">
    <source>
        <dbReference type="EMBL" id="CUE77987.1"/>
    </source>
</evidence>
<protein>
    <submittedName>
        <fullName evidence="2">Uncharacterized protein</fullName>
    </submittedName>
</protein>
<dbReference type="PANTHER" id="PTHR23313">
    <property type="entry name" value="TSEC1-RELATED"/>
    <property type="match status" value="1"/>
</dbReference>
<dbReference type="OrthoDB" id="269872at2759"/>
<dbReference type="VEuPathDB" id="TriTrypDB:BSAL_03575"/>
<sequence>MSDLDDDLLCTTDPNVRHHAANAAGNAFHDDDVDDTAQFENELREKKYQHEMEVAVEHARQEHPPSAQSASRKVVPLGGESQLSARRMSSSQSRVGPDVARLQDEIRGLTNQLRSQERAVVQLNSESDKQQKMIGSLNSRIDREMSEKKELTQRCKLAESQLIAARKEIQLLQRQVTQAPGSENPQKEDVRLQRALNEVESLRSQLSTPQVGGPEPVEMSRLRNDNKKLESQRLELIQCVRKQNRLIDVLKRQKMHLEAAKLLQITEEEFVKSLEINHR</sequence>
<accession>A0A0S4ITQ5</accession>
<dbReference type="Proteomes" id="UP000051952">
    <property type="component" value="Unassembled WGS sequence"/>
</dbReference>
<reference evidence="3" key="1">
    <citation type="submission" date="2015-09" db="EMBL/GenBank/DDBJ databases">
        <authorList>
            <consortium name="Pathogen Informatics"/>
        </authorList>
    </citation>
    <scope>NUCLEOTIDE SEQUENCE [LARGE SCALE GENOMIC DNA]</scope>
    <source>
        <strain evidence="3">Lake Konstanz</strain>
    </source>
</reference>
<dbReference type="AlphaFoldDB" id="A0A0S4ITQ5"/>
<feature type="coiled-coil region" evidence="1">
    <location>
        <begin position="99"/>
        <end position="175"/>
    </location>
</feature>
<proteinExistence type="predicted"/>
<evidence type="ECO:0000256" key="1">
    <source>
        <dbReference type="SAM" id="Coils"/>
    </source>
</evidence>
<organism evidence="2 3">
    <name type="scientific">Bodo saltans</name>
    <name type="common">Flagellated protozoan</name>
    <dbReference type="NCBI Taxonomy" id="75058"/>
    <lineage>
        <taxon>Eukaryota</taxon>
        <taxon>Discoba</taxon>
        <taxon>Euglenozoa</taxon>
        <taxon>Kinetoplastea</taxon>
        <taxon>Metakinetoplastina</taxon>
        <taxon>Eubodonida</taxon>
        <taxon>Bodonidae</taxon>
        <taxon>Bodo</taxon>
    </lineage>
</organism>
<keyword evidence="1" id="KW-0175">Coiled coil</keyword>
<evidence type="ECO:0000313" key="3">
    <source>
        <dbReference type="Proteomes" id="UP000051952"/>
    </source>
</evidence>
<dbReference type="EMBL" id="CYKH01000193">
    <property type="protein sequence ID" value="CUE77987.1"/>
    <property type="molecule type" value="Genomic_DNA"/>
</dbReference>
<dbReference type="OMA" id="AMINRNN"/>